<dbReference type="Proteomes" id="UP000541352">
    <property type="component" value="Unassembled WGS sequence"/>
</dbReference>
<proteinExistence type="predicted"/>
<dbReference type="AlphaFoldDB" id="A0A7W6EQE4"/>
<evidence type="ECO:0000313" key="1">
    <source>
        <dbReference type="EMBL" id="MBB3838337.1"/>
    </source>
</evidence>
<dbReference type="EMBL" id="JACIBY010000004">
    <property type="protein sequence ID" value="MBB3838337.1"/>
    <property type="molecule type" value="Genomic_DNA"/>
</dbReference>
<organism evidence="1 2">
    <name type="scientific">Runella defluvii</name>
    <dbReference type="NCBI Taxonomy" id="370973"/>
    <lineage>
        <taxon>Bacteria</taxon>
        <taxon>Pseudomonadati</taxon>
        <taxon>Bacteroidota</taxon>
        <taxon>Cytophagia</taxon>
        <taxon>Cytophagales</taxon>
        <taxon>Spirosomataceae</taxon>
        <taxon>Runella</taxon>
    </lineage>
</organism>
<name>A0A7W6EQE4_9BACT</name>
<keyword evidence="2" id="KW-1185">Reference proteome</keyword>
<reference evidence="1 2" key="1">
    <citation type="submission" date="2020-08" db="EMBL/GenBank/DDBJ databases">
        <title>Genomic Encyclopedia of Type Strains, Phase IV (KMG-IV): sequencing the most valuable type-strain genomes for metagenomic binning, comparative biology and taxonomic classification.</title>
        <authorList>
            <person name="Goeker M."/>
        </authorList>
    </citation>
    <scope>NUCLEOTIDE SEQUENCE [LARGE SCALE GENOMIC DNA]</scope>
    <source>
        <strain evidence="1 2">DSM 17976</strain>
    </source>
</reference>
<sequence>MECQMQSIECRIEKVKTEKFDTLHFTLNTKNSTFCILHSTLKK</sequence>
<gene>
    <name evidence="1" type="ORF">FHS57_002342</name>
</gene>
<comment type="caution">
    <text evidence="1">The sequence shown here is derived from an EMBL/GenBank/DDBJ whole genome shotgun (WGS) entry which is preliminary data.</text>
</comment>
<protein>
    <submittedName>
        <fullName evidence="1">Uncharacterized protein</fullName>
    </submittedName>
</protein>
<accession>A0A7W6EQE4</accession>
<evidence type="ECO:0000313" key="2">
    <source>
        <dbReference type="Proteomes" id="UP000541352"/>
    </source>
</evidence>